<gene>
    <name evidence="4" type="ORF">Y5W_00742</name>
</gene>
<dbReference type="RefSeq" id="WP_161385762.1">
    <property type="nucleotide sequence ID" value="NZ_ARXX01000007.1"/>
</dbReference>
<accession>A0ABS0AMY9</accession>
<dbReference type="InterPro" id="IPR012675">
    <property type="entry name" value="Beta-grasp_dom_sf"/>
</dbReference>
<reference evidence="4 5" key="1">
    <citation type="submission" date="2012-09" db="EMBL/GenBank/DDBJ databases">
        <title>Genome Sequence of alkane-degrading Bacterium Alcanivorax sp. 521-1.</title>
        <authorList>
            <person name="Lai Q."/>
            <person name="Shao Z."/>
        </authorList>
    </citation>
    <scope>NUCLEOTIDE SEQUENCE [LARGE SCALE GENOMIC DNA]</scope>
    <source>
        <strain evidence="4 5">521-1</strain>
    </source>
</reference>
<dbReference type="InterPro" id="IPR003749">
    <property type="entry name" value="ThiS/MoaD-like"/>
</dbReference>
<comment type="caution">
    <text evidence="4">The sequence shown here is derived from an EMBL/GenBank/DDBJ whole genome shotgun (WGS) entry which is preliminary data.</text>
</comment>
<evidence type="ECO:0000313" key="4">
    <source>
        <dbReference type="EMBL" id="MBF5055448.1"/>
    </source>
</evidence>
<keyword evidence="5" id="KW-1185">Reference proteome</keyword>
<organism evidence="4 5">
    <name type="scientific">Alloalcanivorax profundimaris</name>
    <dbReference type="NCBI Taxonomy" id="2735259"/>
    <lineage>
        <taxon>Bacteria</taxon>
        <taxon>Pseudomonadati</taxon>
        <taxon>Pseudomonadota</taxon>
        <taxon>Gammaproteobacteria</taxon>
        <taxon>Oceanospirillales</taxon>
        <taxon>Alcanivoracaceae</taxon>
        <taxon>Alloalcanivorax</taxon>
    </lineage>
</organism>
<evidence type="ECO:0000256" key="3">
    <source>
        <dbReference type="ARBA" id="ARBA00024247"/>
    </source>
</evidence>
<protein>
    <recommendedName>
        <fullName evidence="3">Molybdopterin synthase sulfur carrier subunit</fullName>
    </recommendedName>
</protein>
<dbReference type="NCBIfam" id="TIGR01682">
    <property type="entry name" value="moaD"/>
    <property type="match status" value="1"/>
</dbReference>
<proteinExistence type="inferred from homology"/>
<dbReference type="PANTHER" id="PTHR33359:SF1">
    <property type="entry name" value="MOLYBDOPTERIN SYNTHASE SULFUR CARRIER SUBUNIT"/>
    <property type="match status" value="1"/>
</dbReference>
<dbReference type="Gene3D" id="3.10.20.30">
    <property type="match status" value="1"/>
</dbReference>
<dbReference type="InterPro" id="IPR044672">
    <property type="entry name" value="MOCS2A"/>
</dbReference>
<dbReference type="Pfam" id="PF02597">
    <property type="entry name" value="ThiS"/>
    <property type="match status" value="1"/>
</dbReference>
<dbReference type="PANTHER" id="PTHR33359">
    <property type="entry name" value="MOLYBDOPTERIN SYNTHASE SULFUR CARRIER SUBUNIT"/>
    <property type="match status" value="1"/>
</dbReference>
<evidence type="ECO:0000313" key="5">
    <source>
        <dbReference type="Proteomes" id="UP000662703"/>
    </source>
</evidence>
<evidence type="ECO:0000256" key="2">
    <source>
        <dbReference type="ARBA" id="ARBA00024200"/>
    </source>
</evidence>
<dbReference type="Proteomes" id="UP000662703">
    <property type="component" value="Unassembled WGS sequence"/>
</dbReference>
<keyword evidence="1" id="KW-0547">Nucleotide-binding</keyword>
<sequence length="88" mass="9114">MSDAVIEVRFFAALRERVGEEILRVSPPAEVGTVAALCDWLAAGYPAVAAAFEATPRRMVAINEELATPDSAVAAGDTVALFPPVTGG</sequence>
<dbReference type="SUPFAM" id="SSF54285">
    <property type="entry name" value="MoaD/ThiS"/>
    <property type="match status" value="1"/>
</dbReference>
<dbReference type="CDD" id="cd00754">
    <property type="entry name" value="Ubl_MoaD"/>
    <property type="match status" value="1"/>
</dbReference>
<dbReference type="InterPro" id="IPR016155">
    <property type="entry name" value="Mopterin_synth/thiamin_S_b"/>
</dbReference>
<dbReference type="EMBL" id="ARXX01000007">
    <property type="protein sequence ID" value="MBF5055448.1"/>
    <property type="molecule type" value="Genomic_DNA"/>
</dbReference>
<name>A0ABS0AMY9_9GAMM</name>
<evidence type="ECO:0000256" key="1">
    <source>
        <dbReference type="ARBA" id="ARBA00022741"/>
    </source>
</evidence>
<comment type="similarity">
    <text evidence="2">Belongs to the MoaD family.</text>
</comment>